<comment type="similarity">
    <text evidence="2 6">Belongs to the acyl-CoA dehydrogenase family.</text>
</comment>
<organism evidence="9 10">
    <name type="scientific">Rhodococcus wratislaviensis NBRC 100605</name>
    <dbReference type="NCBI Taxonomy" id="1219028"/>
    <lineage>
        <taxon>Bacteria</taxon>
        <taxon>Bacillati</taxon>
        <taxon>Actinomycetota</taxon>
        <taxon>Actinomycetes</taxon>
        <taxon>Mycobacteriales</taxon>
        <taxon>Nocardiaceae</taxon>
        <taxon>Rhodococcus</taxon>
    </lineage>
</organism>
<evidence type="ECO:0000256" key="4">
    <source>
        <dbReference type="ARBA" id="ARBA00022827"/>
    </source>
</evidence>
<dbReference type="GO" id="GO:0050660">
    <property type="term" value="F:flavin adenine dinucleotide binding"/>
    <property type="evidence" value="ECO:0007669"/>
    <property type="project" value="InterPro"/>
</dbReference>
<protein>
    <submittedName>
        <fullName evidence="9">Putative acyl-CoA dehydrogenase</fullName>
    </submittedName>
</protein>
<keyword evidence="5 6" id="KW-0560">Oxidoreductase</keyword>
<dbReference type="SUPFAM" id="SSF47203">
    <property type="entry name" value="Acyl-CoA dehydrogenase C-terminal domain-like"/>
    <property type="match status" value="1"/>
</dbReference>
<evidence type="ECO:0000259" key="8">
    <source>
        <dbReference type="Pfam" id="PF02770"/>
    </source>
</evidence>
<evidence type="ECO:0000256" key="5">
    <source>
        <dbReference type="ARBA" id="ARBA00023002"/>
    </source>
</evidence>
<dbReference type="InterPro" id="IPR036250">
    <property type="entry name" value="AcylCo_DH-like_C"/>
</dbReference>
<dbReference type="Gene3D" id="2.40.110.10">
    <property type="entry name" value="Butyryl-CoA Dehydrogenase, subunit A, domain 2"/>
    <property type="match status" value="1"/>
</dbReference>
<accession>X0QWS4</accession>
<gene>
    <name evidence="9" type="ORF">RW1_005_01440</name>
</gene>
<name>X0QWS4_RHOWR</name>
<dbReference type="PANTHER" id="PTHR43292:SF4">
    <property type="entry name" value="ACYL-COA DEHYDROGENASE FADE34"/>
    <property type="match status" value="1"/>
</dbReference>
<feature type="domain" description="Acyl-CoA oxidase/dehydrogenase middle" evidence="8">
    <location>
        <begin position="160"/>
        <end position="254"/>
    </location>
</feature>
<evidence type="ECO:0000256" key="3">
    <source>
        <dbReference type="ARBA" id="ARBA00022630"/>
    </source>
</evidence>
<feature type="domain" description="Acyl-CoA dehydrogenase/oxidase C-terminal" evidence="7">
    <location>
        <begin position="266"/>
        <end position="414"/>
    </location>
</feature>
<dbReference type="Gene3D" id="1.10.540.10">
    <property type="entry name" value="Acyl-CoA dehydrogenase/oxidase, N-terminal domain"/>
    <property type="match status" value="1"/>
</dbReference>
<comment type="cofactor">
    <cofactor evidence="1 6">
        <name>FAD</name>
        <dbReference type="ChEBI" id="CHEBI:57692"/>
    </cofactor>
</comment>
<dbReference type="InterPro" id="IPR009100">
    <property type="entry name" value="AcylCoA_DH/oxidase_NM_dom_sf"/>
</dbReference>
<evidence type="ECO:0000256" key="1">
    <source>
        <dbReference type="ARBA" id="ARBA00001974"/>
    </source>
</evidence>
<dbReference type="InterPro" id="IPR037069">
    <property type="entry name" value="AcylCoA_DH/ox_N_sf"/>
</dbReference>
<dbReference type="InterPro" id="IPR052161">
    <property type="entry name" value="Mycobact_Acyl-CoA_DH"/>
</dbReference>
<dbReference type="Gene3D" id="1.20.140.10">
    <property type="entry name" value="Butyryl-CoA Dehydrogenase, subunit A, domain 3"/>
    <property type="match status" value="1"/>
</dbReference>
<dbReference type="PANTHER" id="PTHR43292">
    <property type="entry name" value="ACYL-COA DEHYDROGENASE"/>
    <property type="match status" value="1"/>
</dbReference>
<dbReference type="InterPro" id="IPR006091">
    <property type="entry name" value="Acyl-CoA_Oxase/DH_mid-dom"/>
</dbReference>
<keyword evidence="10" id="KW-1185">Reference proteome</keyword>
<keyword evidence="3 6" id="KW-0285">Flavoprotein</keyword>
<evidence type="ECO:0000256" key="6">
    <source>
        <dbReference type="RuleBase" id="RU362125"/>
    </source>
</evidence>
<dbReference type="FunFam" id="2.40.110.10:FF:000011">
    <property type="entry name" value="Acyl-CoA dehydrogenase FadE34"/>
    <property type="match status" value="1"/>
</dbReference>
<comment type="caution">
    <text evidence="9">The sequence shown here is derived from an EMBL/GenBank/DDBJ whole genome shotgun (WGS) entry which is preliminary data.</text>
</comment>
<dbReference type="AlphaFoldDB" id="X0QWS4"/>
<keyword evidence="4 6" id="KW-0274">FAD</keyword>
<proteinExistence type="inferred from homology"/>
<evidence type="ECO:0000259" key="7">
    <source>
        <dbReference type="Pfam" id="PF00441"/>
    </source>
</evidence>
<dbReference type="InterPro" id="IPR046373">
    <property type="entry name" value="Acyl-CoA_Oxase/DH_mid-dom_sf"/>
</dbReference>
<dbReference type="InterPro" id="IPR009075">
    <property type="entry name" value="AcylCo_DH/oxidase_C"/>
</dbReference>
<dbReference type="SUPFAM" id="SSF56645">
    <property type="entry name" value="Acyl-CoA dehydrogenase NM domain-like"/>
    <property type="match status" value="1"/>
</dbReference>
<dbReference type="GO" id="GO:0005886">
    <property type="term" value="C:plasma membrane"/>
    <property type="evidence" value="ECO:0007669"/>
    <property type="project" value="TreeGrafter"/>
</dbReference>
<dbReference type="GO" id="GO:0016627">
    <property type="term" value="F:oxidoreductase activity, acting on the CH-CH group of donors"/>
    <property type="evidence" value="ECO:0007669"/>
    <property type="project" value="InterPro"/>
</dbReference>
<evidence type="ECO:0000313" key="10">
    <source>
        <dbReference type="Proteomes" id="UP000019491"/>
    </source>
</evidence>
<dbReference type="RefSeq" id="WP_217999391.1">
    <property type="nucleotide sequence ID" value="NZ_BAWF01000005.1"/>
</dbReference>
<reference evidence="9 10" key="1">
    <citation type="submission" date="2014-02" db="EMBL/GenBank/DDBJ databases">
        <title>Whole genome shotgun sequence of Rhodococcus wratislaviensis NBRC 100605.</title>
        <authorList>
            <person name="Hosoyama A."/>
            <person name="Tsuchikane K."/>
            <person name="Yoshida I."/>
            <person name="Ohji S."/>
            <person name="Ichikawa N."/>
            <person name="Yamazoe A."/>
            <person name="Fujita N."/>
        </authorList>
    </citation>
    <scope>NUCLEOTIDE SEQUENCE [LARGE SCALE GENOMIC DNA]</scope>
    <source>
        <strain evidence="9 10">NBRC 100605</strain>
    </source>
</reference>
<dbReference type="Proteomes" id="UP000019491">
    <property type="component" value="Unassembled WGS sequence"/>
</dbReference>
<sequence length="424" mass="45491">MSNSDDTTDMQTLDRLLDETAGNDDEREFGRSALAFLCAHAQPKAPLSSTWGAGPEHLELFHETSDQDERAEADAALAWQRTKFDAGFGWIGGPSEYGGGGYPDSYDRLFRILEARFDVPDPSPIRIGIGTVGPALVLHGSPEIVDTFVRPLYEGRSIACQLFSEPGAGSDLAGVSTSAVPADGGWRVNGQKVWTSNATFADVGLALVRTDPSVGKHAGLSMLLVDMKAPGVEVRPIRQMTGGASFTEVFLTDVHVPADMLIGEPGGGWSVATATLAGERKAVGDRSHENLTRAVELLRHLGETDGGFDDHRLKRRWAEVEIGVRAARLRQQGLQSVPAELVAPAERTADKLLTAANLAAIGDLAADLLGPQFSVDTGEWGTFAWNKWRMGALGYRIAGGTEEILKTLVAERVLGLPREPKEAR</sequence>
<dbReference type="Pfam" id="PF02770">
    <property type="entry name" value="Acyl-CoA_dh_M"/>
    <property type="match status" value="1"/>
</dbReference>
<evidence type="ECO:0000313" key="9">
    <source>
        <dbReference type="EMBL" id="GAF43035.1"/>
    </source>
</evidence>
<evidence type="ECO:0000256" key="2">
    <source>
        <dbReference type="ARBA" id="ARBA00009347"/>
    </source>
</evidence>
<dbReference type="Pfam" id="PF00441">
    <property type="entry name" value="Acyl-CoA_dh_1"/>
    <property type="match status" value="1"/>
</dbReference>
<dbReference type="EMBL" id="BAWF01000005">
    <property type="protein sequence ID" value="GAF43035.1"/>
    <property type="molecule type" value="Genomic_DNA"/>
</dbReference>